<gene>
    <name evidence="2" type="ORF">EHS11_02365</name>
</gene>
<dbReference type="EMBL" id="RQHV01000007">
    <property type="protein sequence ID" value="TGN14337.1"/>
    <property type="molecule type" value="Genomic_DNA"/>
</dbReference>
<dbReference type="Pfam" id="PF01973">
    <property type="entry name" value="MptE-like"/>
    <property type="match status" value="1"/>
</dbReference>
<comment type="caution">
    <text evidence="2">The sequence shown here is derived from an EMBL/GenBank/DDBJ whole genome shotgun (WGS) entry which is preliminary data.</text>
</comment>
<dbReference type="PANTHER" id="PTHR41786:SF1">
    <property type="entry name" value="6-HYDROXYMETHYLPTERIN DIPHOSPHOKINASE MPTE-LIKE DOMAIN-CONTAINING PROTEIN"/>
    <property type="match status" value="1"/>
</dbReference>
<dbReference type="OrthoDB" id="335210at2"/>
<dbReference type="InterPro" id="IPR002826">
    <property type="entry name" value="MptE-like"/>
</dbReference>
<evidence type="ECO:0000259" key="1">
    <source>
        <dbReference type="Pfam" id="PF01973"/>
    </source>
</evidence>
<evidence type="ECO:0000313" key="3">
    <source>
        <dbReference type="Proteomes" id="UP000298264"/>
    </source>
</evidence>
<proteinExistence type="predicted"/>
<organism evidence="2 3">
    <name type="scientific">Leptospira ilyithenensis</name>
    <dbReference type="NCBI Taxonomy" id="2484901"/>
    <lineage>
        <taxon>Bacteria</taxon>
        <taxon>Pseudomonadati</taxon>
        <taxon>Spirochaetota</taxon>
        <taxon>Spirochaetia</taxon>
        <taxon>Leptospirales</taxon>
        <taxon>Leptospiraceae</taxon>
        <taxon>Leptospira</taxon>
    </lineage>
</organism>
<reference evidence="2" key="1">
    <citation type="journal article" date="2019" name="PLoS Negl. Trop. Dis.">
        <title>Revisiting the worldwide diversity of Leptospira species in the environment.</title>
        <authorList>
            <person name="Vincent A.T."/>
            <person name="Schiettekatte O."/>
            <person name="Bourhy P."/>
            <person name="Veyrier F.J."/>
            <person name="Picardeau M."/>
        </authorList>
    </citation>
    <scope>NUCLEOTIDE SEQUENCE [LARGE SCALE GENOMIC DNA]</scope>
    <source>
        <strain evidence="2">201400974</strain>
    </source>
</reference>
<feature type="domain" description="6-hydroxymethylpterin diphosphokinase MptE-like" evidence="1">
    <location>
        <begin position="204"/>
        <end position="362"/>
    </location>
</feature>
<sequence>MAFQAIFENHKLLNFFHPEQNTFIHSRFDPQKEGLRFVQSLSPNENSLACLIGLGALHHIESLLESKIHFPFLLFWEPFPEIHSDPAFQTLWNQIAEKLTEQNIKFRLLPPDLVTEEAKEILESFQIEIGRPQIRYEIHPFPYYARHAEDEIARFKSFLLQKSESGSSVNRSTKSHFQKLWTGNYLKNLKLSSETNISKREWIQGLNLKDKDVFFLGASPSLESEWENLPQERSRCVLIAADTNIQFLLAKKIIPDAILSLDPGRGTLFHFLPSIPNTIPILTWLGANSYLFSLTNPVYLINTNHPFDQLIQFMWEKKKDPKSEKSDWPYLKNPSLNLAGMALSFAKEGGADKLILVGVGFKEEQGKSHCRGTGYESYRLPMVTRRNPLEKLQTGIYGKERKGKNKIAWESIWKKDNDLKVISMEEYKSVTKKEPTVVHTSSEHKEWWIRSFRGIPAIDSWLWEKAFQEFPDSISISTLKRWKLI</sequence>
<dbReference type="Proteomes" id="UP000298264">
    <property type="component" value="Unassembled WGS sequence"/>
</dbReference>
<dbReference type="PANTHER" id="PTHR41786">
    <property type="entry name" value="MOTILITY ACCESSORY FACTOR MAF"/>
    <property type="match status" value="1"/>
</dbReference>
<accession>A0A4V3JXE0</accession>
<keyword evidence="3" id="KW-1185">Reference proteome</keyword>
<protein>
    <submittedName>
        <fullName evidence="2">DUF115 domain-containing protein</fullName>
    </submittedName>
</protein>
<dbReference type="AlphaFoldDB" id="A0A4V3JXE0"/>
<name>A0A4V3JXE0_9LEPT</name>
<evidence type="ECO:0000313" key="2">
    <source>
        <dbReference type="EMBL" id="TGN14337.1"/>
    </source>
</evidence>